<evidence type="ECO:0000256" key="1">
    <source>
        <dbReference type="ARBA" id="ARBA00022771"/>
    </source>
</evidence>
<dbReference type="SUPFAM" id="SSF57850">
    <property type="entry name" value="RING/U-box"/>
    <property type="match status" value="1"/>
</dbReference>
<dbReference type="GO" id="GO:0008270">
    <property type="term" value="F:zinc ion binding"/>
    <property type="evidence" value="ECO:0007669"/>
    <property type="project" value="UniProtKB-KW"/>
</dbReference>
<dbReference type="PANTHER" id="PTHR46569:SF1">
    <property type="entry name" value="E3 UBIQUITIN-PROTEIN LIGASE RFWD3-RELATED"/>
    <property type="match status" value="1"/>
</dbReference>
<dbReference type="SMART" id="SM00184">
    <property type="entry name" value="RING"/>
    <property type="match status" value="1"/>
</dbReference>
<dbReference type="PROSITE" id="PS50089">
    <property type="entry name" value="ZF_RING_2"/>
    <property type="match status" value="1"/>
</dbReference>
<feature type="coiled-coil region" evidence="4">
    <location>
        <begin position="66"/>
        <end position="107"/>
    </location>
</feature>
<keyword evidence="4" id="KW-0175">Coiled coil</keyword>
<dbReference type="AlphaFoldDB" id="A0A8X6K2F6"/>
<keyword evidence="1 3" id="KW-0479">Metal-binding</keyword>
<organism evidence="7 8">
    <name type="scientific">Trichonephila clavata</name>
    <name type="common">Joro spider</name>
    <name type="synonym">Nephila clavata</name>
    <dbReference type="NCBI Taxonomy" id="2740835"/>
    <lineage>
        <taxon>Eukaryota</taxon>
        <taxon>Metazoa</taxon>
        <taxon>Ecdysozoa</taxon>
        <taxon>Arthropoda</taxon>
        <taxon>Chelicerata</taxon>
        <taxon>Arachnida</taxon>
        <taxon>Araneae</taxon>
        <taxon>Araneomorphae</taxon>
        <taxon>Entelegynae</taxon>
        <taxon>Araneoidea</taxon>
        <taxon>Nephilidae</taxon>
        <taxon>Trichonephila</taxon>
    </lineage>
</organism>
<dbReference type="Gene3D" id="3.30.40.10">
    <property type="entry name" value="Zinc/RING finger domain, C3HC4 (zinc finger)"/>
    <property type="match status" value="1"/>
</dbReference>
<evidence type="ECO:0000256" key="5">
    <source>
        <dbReference type="SAM" id="MobiDB-lite"/>
    </source>
</evidence>
<evidence type="ECO:0000256" key="4">
    <source>
        <dbReference type="SAM" id="Coils"/>
    </source>
</evidence>
<evidence type="ECO:0000313" key="8">
    <source>
        <dbReference type="Proteomes" id="UP000887116"/>
    </source>
</evidence>
<evidence type="ECO:0000256" key="3">
    <source>
        <dbReference type="PROSITE-ProRule" id="PRU00175"/>
    </source>
</evidence>
<dbReference type="InterPro" id="IPR001841">
    <property type="entry name" value="Znf_RING"/>
</dbReference>
<proteinExistence type="predicted"/>
<dbReference type="InterPro" id="IPR052639">
    <property type="entry name" value="TRAIP_ubiq-protein_ligase"/>
</dbReference>
<evidence type="ECO:0000259" key="6">
    <source>
        <dbReference type="PROSITE" id="PS50089"/>
    </source>
</evidence>
<sequence>MRCVICTDCFDGHGIVATQCGHVFHSQCLLKWIDRSKTCPECRGPVFSKNISKLYFNNIPNEGFDAANIENDISTLKAQIREKNMELENAKKKFKELQVHAATLEKNLELDHQRKMELEFELSTAKLKLRSLTPFETKVQRLQVENDNLLKEMEHYSNVKSIVSACQKDVESILRELQNEVAVEIGKTAASRLATHCSVLKRELKRVIEEKSQLRNDLTDTKKRLGLSTASLLNSEKKVKKLEEQLKRSDEMNNSLLTQNRALVPNSNSSTPNKEVLFPKNDNSTSSEQTTKKDDALSISFEASSMKKMRMDVVVVDKNVEKMSVPKLSTSSVLPYPINVTRSLSDENSVVRIGYNGLGGHDRVVLGSPKRKYIMHKFRSKKK</sequence>
<dbReference type="GO" id="GO:0005634">
    <property type="term" value="C:nucleus"/>
    <property type="evidence" value="ECO:0007669"/>
    <property type="project" value="TreeGrafter"/>
</dbReference>
<comment type="caution">
    <text evidence="7">The sequence shown here is derived from an EMBL/GenBank/DDBJ whole genome shotgun (WGS) entry which is preliminary data.</text>
</comment>
<keyword evidence="2" id="KW-0862">Zinc</keyword>
<evidence type="ECO:0000313" key="7">
    <source>
        <dbReference type="EMBL" id="GFR27801.1"/>
    </source>
</evidence>
<dbReference type="GO" id="GO:0090734">
    <property type="term" value="C:site of DNA damage"/>
    <property type="evidence" value="ECO:0007669"/>
    <property type="project" value="TreeGrafter"/>
</dbReference>
<dbReference type="Pfam" id="PF13639">
    <property type="entry name" value="zf-RING_2"/>
    <property type="match status" value="1"/>
</dbReference>
<name>A0A8X6K2F6_TRICU</name>
<keyword evidence="8" id="KW-1185">Reference proteome</keyword>
<reference evidence="7" key="1">
    <citation type="submission" date="2020-07" db="EMBL/GenBank/DDBJ databases">
        <title>Multicomponent nature underlies the extraordinary mechanical properties of spider dragline silk.</title>
        <authorList>
            <person name="Kono N."/>
            <person name="Nakamura H."/>
            <person name="Mori M."/>
            <person name="Yoshida Y."/>
            <person name="Ohtoshi R."/>
            <person name="Malay A.D."/>
            <person name="Moran D.A.P."/>
            <person name="Tomita M."/>
            <person name="Numata K."/>
            <person name="Arakawa K."/>
        </authorList>
    </citation>
    <scope>NUCLEOTIDE SEQUENCE</scope>
</reference>
<feature type="region of interest" description="Disordered" evidence="5">
    <location>
        <begin position="246"/>
        <end position="293"/>
    </location>
</feature>
<evidence type="ECO:0000256" key="2">
    <source>
        <dbReference type="ARBA" id="ARBA00022833"/>
    </source>
</evidence>
<dbReference type="GO" id="GO:0061630">
    <property type="term" value="F:ubiquitin protein ligase activity"/>
    <property type="evidence" value="ECO:0007669"/>
    <property type="project" value="TreeGrafter"/>
</dbReference>
<dbReference type="EMBL" id="BMAO01008968">
    <property type="protein sequence ID" value="GFR27801.1"/>
    <property type="molecule type" value="Genomic_DNA"/>
</dbReference>
<dbReference type="Proteomes" id="UP000887116">
    <property type="component" value="Unassembled WGS sequence"/>
</dbReference>
<protein>
    <submittedName>
        <fullName evidence="7">TRAF-interacting protein</fullName>
    </submittedName>
</protein>
<dbReference type="GO" id="GO:0031297">
    <property type="term" value="P:replication fork processing"/>
    <property type="evidence" value="ECO:0007669"/>
    <property type="project" value="TreeGrafter"/>
</dbReference>
<dbReference type="PANTHER" id="PTHR46569">
    <property type="entry name" value="E3 UBIQUITIN-PROTEIN LIGASE TRAIP"/>
    <property type="match status" value="1"/>
</dbReference>
<keyword evidence="1 3" id="KW-0863">Zinc-finger</keyword>
<accession>A0A8X6K2F6</accession>
<feature type="domain" description="RING-type" evidence="6">
    <location>
        <begin position="3"/>
        <end position="43"/>
    </location>
</feature>
<dbReference type="InterPro" id="IPR013083">
    <property type="entry name" value="Znf_RING/FYVE/PHD"/>
</dbReference>
<dbReference type="GO" id="GO:0016567">
    <property type="term" value="P:protein ubiquitination"/>
    <property type="evidence" value="ECO:0007669"/>
    <property type="project" value="TreeGrafter"/>
</dbReference>
<dbReference type="OrthoDB" id="1714475at2759"/>
<feature type="compositionally biased region" description="Polar residues" evidence="5">
    <location>
        <begin position="252"/>
        <end position="273"/>
    </location>
</feature>
<gene>
    <name evidence="7" type="primary">X975_26347</name>
    <name evidence="7" type="ORF">TNCT_642141</name>
</gene>